<proteinExistence type="inferred from homology"/>
<dbReference type="AlphaFoldDB" id="W9DZR7"/>
<keyword evidence="5" id="KW-0764">Sulfate transport</keyword>
<dbReference type="Pfam" id="PF00528">
    <property type="entry name" value="BPD_transp_1"/>
    <property type="match status" value="1"/>
</dbReference>
<keyword evidence="4 7" id="KW-1133">Transmembrane helix</keyword>
<keyword evidence="10" id="KW-1185">Reference proteome</keyword>
<comment type="subcellular location">
    <subcellularLocation>
        <location evidence="7">Cell membrane</location>
        <topology evidence="7">Multi-pass membrane protein</topology>
    </subcellularLocation>
    <subcellularLocation>
        <location evidence="1">Membrane</location>
        <topology evidence="1">Multi-pass membrane protein</topology>
    </subcellularLocation>
</comment>
<keyword evidence="6 7" id="KW-0472">Membrane</keyword>
<evidence type="ECO:0000313" key="9">
    <source>
        <dbReference type="EMBL" id="ETA69182.1"/>
    </source>
</evidence>
<dbReference type="PANTHER" id="PTHR30406">
    <property type="entry name" value="SULFATE TRANSPORT SYSTEM PERMEASE PROTEIN"/>
    <property type="match status" value="1"/>
</dbReference>
<feature type="transmembrane region" description="Helical" evidence="7">
    <location>
        <begin position="213"/>
        <end position="235"/>
    </location>
</feature>
<evidence type="ECO:0000256" key="7">
    <source>
        <dbReference type="RuleBase" id="RU363032"/>
    </source>
</evidence>
<keyword evidence="3 7" id="KW-0812">Transmembrane</keyword>
<dbReference type="InterPro" id="IPR000515">
    <property type="entry name" value="MetI-like"/>
</dbReference>
<feature type="domain" description="ABC transmembrane type-1" evidence="8">
    <location>
        <begin position="72"/>
        <end position="274"/>
    </location>
</feature>
<dbReference type="EMBL" id="AZAJ01000001">
    <property type="protein sequence ID" value="ETA69182.1"/>
    <property type="molecule type" value="Genomic_DNA"/>
</dbReference>
<evidence type="ECO:0000256" key="3">
    <source>
        <dbReference type="ARBA" id="ARBA00022692"/>
    </source>
</evidence>
<comment type="caution">
    <text evidence="9">The sequence shown here is derived from an EMBL/GenBank/DDBJ whole genome shotgun (WGS) entry which is preliminary data.</text>
</comment>
<evidence type="ECO:0000313" key="10">
    <source>
        <dbReference type="Proteomes" id="UP000019483"/>
    </source>
</evidence>
<evidence type="ECO:0000256" key="4">
    <source>
        <dbReference type="ARBA" id="ARBA00022989"/>
    </source>
</evidence>
<dbReference type="PANTHER" id="PTHR30406:SF8">
    <property type="entry name" value="SULFATE TRANSPORT SYSTEM PERMEASE PROTEIN CYST"/>
    <property type="match status" value="1"/>
</dbReference>
<dbReference type="InterPro" id="IPR005667">
    <property type="entry name" value="Sulph_transpt2"/>
</dbReference>
<sequence length="284" mass="30958">MNKYEINLKNKIKNNKNEAGALMQRTGFKHANLILMLLLTLFVSTLIFQIITHTDPVSLITNIISLEIQFAIRLSLLTSAISTLMCILIAVPVSYSLARYHFRGKAIINTVLDLPMALPPIVAGLGLLLIFGTTSVGSFLADVGLKFVFTVPGIIMAQFAVNISLMLRIMRSTFEGINPRYEHVAQTLGCTPFQAFIRTTLPLSKNGMIAGSVITWSRGMGEFGAVLMLAGATRMKTETLPIALYLNMSSGELDLAIAAATILILISGVTLYLFERKGGLAKLY</sequence>
<dbReference type="InterPro" id="IPR035906">
    <property type="entry name" value="MetI-like_sf"/>
</dbReference>
<protein>
    <submittedName>
        <fullName evidence="9">NifC-like ABC-type porter</fullName>
    </submittedName>
</protein>
<evidence type="ECO:0000259" key="8">
    <source>
        <dbReference type="PROSITE" id="PS50928"/>
    </source>
</evidence>
<dbReference type="STRING" id="1090322.MettiDRAFT_2676"/>
<organism evidence="9 10">
    <name type="scientific">Methanolobus tindarius DSM 2278</name>
    <dbReference type="NCBI Taxonomy" id="1090322"/>
    <lineage>
        <taxon>Archaea</taxon>
        <taxon>Methanobacteriati</taxon>
        <taxon>Methanobacteriota</taxon>
        <taxon>Stenosarchaea group</taxon>
        <taxon>Methanomicrobia</taxon>
        <taxon>Methanosarcinales</taxon>
        <taxon>Methanosarcinaceae</taxon>
        <taxon>Methanolobus</taxon>
    </lineage>
</organism>
<feature type="transmembrane region" description="Helical" evidence="7">
    <location>
        <begin position="147"/>
        <end position="167"/>
    </location>
</feature>
<evidence type="ECO:0000256" key="1">
    <source>
        <dbReference type="ARBA" id="ARBA00004141"/>
    </source>
</evidence>
<evidence type="ECO:0000256" key="5">
    <source>
        <dbReference type="ARBA" id="ARBA00023032"/>
    </source>
</evidence>
<accession>W9DZR7</accession>
<feature type="transmembrane region" description="Helical" evidence="7">
    <location>
        <begin position="71"/>
        <end position="95"/>
    </location>
</feature>
<gene>
    <name evidence="9" type="ORF">MettiDRAFT_2676</name>
</gene>
<keyword evidence="2 7" id="KW-0813">Transport</keyword>
<dbReference type="InterPro" id="IPR006469">
    <property type="entry name" value="NifC_ABC_porter"/>
</dbReference>
<dbReference type="GO" id="GO:0015419">
    <property type="term" value="F:ABC-type sulfate transporter activity"/>
    <property type="evidence" value="ECO:0007669"/>
    <property type="project" value="InterPro"/>
</dbReference>
<dbReference type="CDD" id="cd06261">
    <property type="entry name" value="TM_PBP2"/>
    <property type="match status" value="1"/>
</dbReference>
<reference evidence="9 10" key="1">
    <citation type="submission" date="2013-08" db="EMBL/GenBank/DDBJ databases">
        <authorList>
            <consortium name="DOE Joint Genome Institute"/>
            <person name="Eisen J."/>
            <person name="Huntemann M."/>
            <person name="Han J."/>
            <person name="Chen A."/>
            <person name="Kyrpides N."/>
            <person name="Mavromatis K."/>
            <person name="Markowitz V."/>
            <person name="Palaniappan K."/>
            <person name="Ivanova N."/>
            <person name="Schaumberg A."/>
            <person name="Pati A."/>
            <person name="Liolios K."/>
            <person name="Nordberg H.P."/>
            <person name="Cantor M.N."/>
            <person name="Hua S.X."/>
            <person name="Woyke T."/>
        </authorList>
    </citation>
    <scope>NUCLEOTIDE SEQUENCE [LARGE SCALE GENOMIC DNA]</scope>
    <source>
        <strain evidence="9 10">DSM 2278</strain>
    </source>
</reference>
<dbReference type="NCBIfam" id="TIGR01581">
    <property type="entry name" value="Mo_ABC_porter"/>
    <property type="match status" value="1"/>
</dbReference>
<evidence type="ECO:0000256" key="2">
    <source>
        <dbReference type="ARBA" id="ARBA00022448"/>
    </source>
</evidence>
<dbReference type="PROSITE" id="PS50928">
    <property type="entry name" value="ABC_TM1"/>
    <property type="match status" value="1"/>
</dbReference>
<dbReference type="GO" id="GO:0005886">
    <property type="term" value="C:plasma membrane"/>
    <property type="evidence" value="ECO:0007669"/>
    <property type="project" value="UniProtKB-SubCell"/>
</dbReference>
<comment type="similarity">
    <text evidence="7">Belongs to the binding-protein-dependent transport system permease family.</text>
</comment>
<name>W9DZR7_METTI</name>
<dbReference type="Gene3D" id="1.10.3720.10">
    <property type="entry name" value="MetI-like"/>
    <property type="match status" value="1"/>
</dbReference>
<evidence type="ECO:0000256" key="6">
    <source>
        <dbReference type="ARBA" id="ARBA00023136"/>
    </source>
</evidence>
<feature type="transmembrane region" description="Helical" evidence="7">
    <location>
        <begin position="116"/>
        <end position="141"/>
    </location>
</feature>
<dbReference type="Proteomes" id="UP000019483">
    <property type="component" value="Unassembled WGS sequence"/>
</dbReference>
<dbReference type="SUPFAM" id="SSF161098">
    <property type="entry name" value="MetI-like"/>
    <property type="match status" value="1"/>
</dbReference>
<feature type="transmembrane region" description="Helical" evidence="7">
    <location>
        <begin position="33"/>
        <end position="51"/>
    </location>
</feature>
<feature type="transmembrane region" description="Helical" evidence="7">
    <location>
        <begin position="255"/>
        <end position="274"/>
    </location>
</feature>